<evidence type="ECO:0000256" key="1">
    <source>
        <dbReference type="ARBA" id="ARBA00000707"/>
    </source>
</evidence>
<comment type="catalytic activity">
    <reaction evidence="1">
        <text>Thiol-dependent hydrolysis of ester, thioester, amide, peptide and isopeptide bonds formed by the C-terminal Gly of ubiquitin (a 76-residue protein attached to proteins as an intracellular targeting signal).</text>
        <dbReference type="EC" id="3.4.19.12"/>
    </reaction>
</comment>
<evidence type="ECO:0000256" key="11">
    <source>
        <dbReference type="SAM" id="MobiDB-lite"/>
    </source>
</evidence>
<keyword evidence="4" id="KW-0479">Metal-binding</keyword>
<dbReference type="Proteomes" id="UP001209878">
    <property type="component" value="Unassembled WGS sequence"/>
</dbReference>
<evidence type="ECO:0000256" key="5">
    <source>
        <dbReference type="ARBA" id="ARBA00022771"/>
    </source>
</evidence>
<feature type="domain" description="RanBP2-type" evidence="12">
    <location>
        <begin position="173"/>
        <end position="202"/>
    </location>
</feature>
<dbReference type="PROSITE" id="PS01358">
    <property type="entry name" value="ZF_RANBP2_1"/>
    <property type="match status" value="3"/>
</dbReference>
<sequence length="437" mass="48347">MSEARPVQKWACEYCTYENWPASKKCTLCRAPKPLQYICEEVPADKQDIYQMGSLASPPSESPSSSNSSVRTSSEQSHKWACQVCTYLNWPKSARCTQCLMPRSPPVKVIARTASAGHDRMQPLSINVSIGGSLLGSGGAQHTSPRTSPNSPEAAKALNNDKNKIAASVSTTKVTKWNCRVCTYENWPRSLKCVLCGVPRGKSYTSLSPAPDTGNAAVQDPTDDNKLCSSASKRQSPSSSMHRIDNINKIEQLGGATASANIYHQQDWYGQDSNKNEENRIRRIRTRLKECDWLWLNACQGVIEGDTNAVEAYLMANGDPARQLTSDDCTLLNRPSAFEVGYTLVHLAIRFQREDMLTALLTSTDVVATVKKRVPSHVAPDVASDILRGVASTLRQRKGDFRCYFLTEMATFALPAGRLNSHCFQFTFIRKMCLFVL</sequence>
<dbReference type="EMBL" id="JAODUO010000200">
    <property type="protein sequence ID" value="KAK2186430.1"/>
    <property type="molecule type" value="Genomic_DNA"/>
</dbReference>
<dbReference type="GO" id="GO:0030177">
    <property type="term" value="P:positive regulation of Wnt signaling pathway"/>
    <property type="evidence" value="ECO:0007669"/>
    <property type="project" value="TreeGrafter"/>
</dbReference>
<keyword evidence="8" id="KW-0788">Thiol protease</keyword>
<keyword evidence="9" id="KW-0862">Zinc</keyword>
<accession>A0AAD9P1K4</accession>
<dbReference type="AlphaFoldDB" id="A0AAD9P1K4"/>
<evidence type="ECO:0000256" key="7">
    <source>
        <dbReference type="ARBA" id="ARBA00022801"/>
    </source>
</evidence>
<keyword evidence="6" id="KW-0833">Ubl conjugation pathway</keyword>
<evidence type="ECO:0000256" key="8">
    <source>
        <dbReference type="ARBA" id="ARBA00022807"/>
    </source>
</evidence>
<dbReference type="GO" id="GO:1990168">
    <property type="term" value="P:protein K33-linked deubiquitination"/>
    <property type="evidence" value="ECO:0007669"/>
    <property type="project" value="TreeGrafter"/>
</dbReference>
<dbReference type="GO" id="GO:0016477">
    <property type="term" value="P:cell migration"/>
    <property type="evidence" value="ECO:0007669"/>
    <property type="project" value="TreeGrafter"/>
</dbReference>
<comment type="caution">
    <text evidence="13">The sequence shown here is derived from an EMBL/GenBank/DDBJ whole genome shotgun (WGS) entry which is preliminary data.</text>
</comment>
<dbReference type="EC" id="3.4.19.12" evidence="2"/>
<proteinExistence type="predicted"/>
<feature type="region of interest" description="Disordered" evidence="11">
    <location>
        <begin position="135"/>
        <end position="154"/>
    </location>
</feature>
<keyword evidence="5 10" id="KW-0863">Zinc-finger</keyword>
<feature type="region of interest" description="Disordered" evidence="11">
    <location>
        <begin position="205"/>
        <end position="241"/>
    </location>
</feature>
<evidence type="ECO:0000256" key="3">
    <source>
        <dbReference type="ARBA" id="ARBA00022670"/>
    </source>
</evidence>
<keyword evidence="3" id="KW-0645">Protease</keyword>
<dbReference type="Pfam" id="PF18418">
    <property type="entry name" value="AnkUBD"/>
    <property type="match status" value="1"/>
</dbReference>
<gene>
    <name evidence="13" type="ORF">NP493_200g02013</name>
</gene>
<feature type="region of interest" description="Disordered" evidence="11">
    <location>
        <begin position="52"/>
        <end position="73"/>
    </location>
</feature>
<dbReference type="SMART" id="SM00547">
    <property type="entry name" value="ZnF_RBZ"/>
    <property type="match status" value="3"/>
</dbReference>
<dbReference type="GO" id="GO:0007010">
    <property type="term" value="P:cytoskeleton organization"/>
    <property type="evidence" value="ECO:0007669"/>
    <property type="project" value="TreeGrafter"/>
</dbReference>
<feature type="domain" description="RanBP2-type" evidence="12">
    <location>
        <begin position="5"/>
        <end position="35"/>
    </location>
</feature>
<organism evidence="13 14">
    <name type="scientific">Ridgeia piscesae</name>
    <name type="common">Tubeworm</name>
    <dbReference type="NCBI Taxonomy" id="27915"/>
    <lineage>
        <taxon>Eukaryota</taxon>
        <taxon>Metazoa</taxon>
        <taxon>Spiralia</taxon>
        <taxon>Lophotrochozoa</taxon>
        <taxon>Annelida</taxon>
        <taxon>Polychaeta</taxon>
        <taxon>Sedentaria</taxon>
        <taxon>Canalipalpata</taxon>
        <taxon>Sabellida</taxon>
        <taxon>Siboglinidae</taxon>
        <taxon>Ridgeia</taxon>
    </lineage>
</organism>
<reference evidence="13" key="1">
    <citation type="journal article" date="2023" name="Mol. Biol. Evol.">
        <title>Third-Generation Sequencing Reveals the Adaptive Role of the Epigenome in Three Deep-Sea Polychaetes.</title>
        <authorList>
            <person name="Perez M."/>
            <person name="Aroh O."/>
            <person name="Sun Y."/>
            <person name="Lan Y."/>
            <person name="Juniper S.K."/>
            <person name="Young C.R."/>
            <person name="Angers B."/>
            <person name="Qian P.Y."/>
        </authorList>
    </citation>
    <scope>NUCLEOTIDE SEQUENCE</scope>
    <source>
        <strain evidence="13">R07B-5</strain>
    </source>
</reference>
<dbReference type="Gene3D" id="1.25.40.560">
    <property type="match status" value="1"/>
</dbReference>
<dbReference type="GO" id="GO:0005634">
    <property type="term" value="C:nucleus"/>
    <property type="evidence" value="ECO:0007669"/>
    <property type="project" value="TreeGrafter"/>
</dbReference>
<dbReference type="GO" id="GO:0035523">
    <property type="term" value="P:protein K29-linked deubiquitination"/>
    <property type="evidence" value="ECO:0007669"/>
    <property type="project" value="TreeGrafter"/>
</dbReference>
<dbReference type="GO" id="GO:0005737">
    <property type="term" value="C:cytoplasm"/>
    <property type="evidence" value="ECO:0007669"/>
    <property type="project" value="TreeGrafter"/>
</dbReference>
<dbReference type="Gene3D" id="2.30.30.380">
    <property type="entry name" value="Zn-finger domain of Sec23/24"/>
    <property type="match status" value="1"/>
</dbReference>
<dbReference type="GO" id="GO:0070530">
    <property type="term" value="F:K63-linked polyubiquitin modification-dependent protein binding"/>
    <property type="evidence" value="ECO:0007669"/>
    <property type="project" value="TreeGrafter"/>
</dbReference>
<feature type="compositionally biased region" description="Polar residues" evidence="11">
    <location>
        <begin position="140"/>
        <end position="151"/>
    </location>
</feature>
<evidence type="ECO:0000256" key="4">
    <source>
        <dbReference type="ARBA" id="ARBA00022723"/>
    </source>
</evidence>
<dbReference type="InterPro" id="IPR041294">
    <property type="entry name" value="AnkUBD"/>
</dbReference>
<feature type="compositionally biased region" description="Low complexity" evidence="11">
    <location>
        <begin position="54"/>
        <end position="73"/>
    </location>
</feature>
<name>A0AAD9P1K4_RIDPI</name>
<evidence type="ECO:0000256" key="2">
    <source>
        <dbReference type="ARBA" id="ARBA00012759"/>
    </source>
</evidence>
<dbReference type="PANTHER" id="PTHR13367:SF28">
    <property type="entry name" value="UBIQUITIN THIOESTERASE ZRANB1"/>
    <property type="match status" value="1"/>
</dbReference>
<feature type="compositionally biased region" description="Low complexity" evidence="11">
    <location>
        <begin position="229"/>
        <end position="240"/>
    </location>
</feature>
<dbReference type="SUPFAM" id="SSF90209">
    <property type="entry name" value="Ran binding protein zinc finger-like"/>
    <property type="match status" value="3"/>
</dbReference>
<dbReference type="InterPro" id="IPR051346">
    <property type="entry name" value="OTU_Deubiquitinase"/>
</dbReference>
<dbReference type="GO" id="GO:0071947">
    <property type="term" value="P:protein deubiquitination involved in ubiquitin-dependent protein catabolic process"/>
    <property type="evidence" value="ECO:0007669"/>
    <property type="project" value="TreeGrafter"/>
</dbReference>
<evidence type="ECO:0000256" key="9">
    <source>
        <dbReference type="ARBA" id="ARBA00022833"/>
    </source>
</evidence>
<evidence type="ECO:0000259" key="12">
    <source>
        <dbReference type="PROSITE" id="PS50199"/>
    </source>
</evidence>
<keyword evidence="14" id="KW-1185">Reference proteome</keyword>
<dbReference type="Gene3D" id="4.10.1060.10">
    <property type="entry name" value="Zinc finger, RanBP2-type"/>
    <property type="match status" value="2"/>
</dbReference>
<protein>
    <recommendedName>
        <fullName evidence="2">ubiquitinyl hydrolase 1</fullName>
        <ecNumber evidence="2">3.4.19.12</ecNumber>
    </recommendedName>
</protein>
<dbReference type="GO" id="GO:0004843">
    <property type="term" value="F:cysteine-type deubiquitinase activity"/>
    <property type="evidence" value="ECO:0007669"/>
    <property type="project" value="UniProtKB-EC"/>
</dbReference>
<evidence type="ECO:0000256" key="10">
    <source>
        <dbReference type="PROSITE-ProRule" id="PRU00322"/>
    </source>
</evidence>
<dbReference type="GO" id="GO:0008270">
    <property type="term" value="F:zinc ion binding"/>
    <property type="evidence" value="ECO:0007669"/>
    <property type="project" value="UniProtKB-KW"/>
</dbReference>
<dbReference type="InterPro" id="IPR036443">
    <property type="entry name" value="Znf_RanBP2_sf"/>
</dbReference>
<dbReference type="PANTHER" id="PTHR13367">
    <property type="entry name" value="UBIQUITIN THIOESTERASE"/>
    <property type="match status" value="1"/>
</dbReference>
<dbReference type="PROSITE" id="PS50199">
    <property type="entry name" value="ZF_RANBP2_2"/>
    <property type="match status" value="3"/>
</dbReference>
<dbReference type="Pfam" id="PF00641">
    <property type="entry name" value="Zn_ribbon_RanBP"/>
    <property type="match status" value="1"/>
</dbReference>
<keyword evidence="7" id="KW-0378">Hydrolase</keyword>
<feature type="domain" description="RanBP2-type" evidence="12">
    <location>
        <begin position="76"/>
        <end position="105"/>
    </location>
</feature>
<evidence type="ECO:0000313" key="13">
    <source>
        <dbReference type="EMBL" id="KAK2186430.1"/>
    </source>
</evidence>
<dbReference type="InterPro" id="IPR001876">
    <property type="entry name" value="Znf_RanBP2"/>
</dbReference>
<evidence type="ECO:0000256" key="6">
    <source>
        <dbReference type="ARBA" id="ARBA00022786"/>
    </source>
</evidence>
<evidence type="ECO:0000313" key="14">
    <source>
        <dbReference type="Proteomes" id="UP001209878"/>
    </source>
</evidence>